<evidence type="ECO:0000259" key="3">
    <source>
        <dbReference type="Pfam" id="PF01557"/>
    </source>
</evidence>
<feature type="domain" description="Fumarylacetoacetase-like C-terminal" evidence="3">
    <location>
        <begin position="73"/>
        <end position="316"/>
    </location>
</feature>
<dbReference type="EMBL" id="QJTJ01000015">
    <property type="protein sequence ID" value="PYF05785.1"/>
    <property type="molecule type" value="Genomic_DNA"/>
</dbReference>
<dbReference type="GO" id="GO:0046872">
    <property type="term" value="F:metal ion binding"/>
    <property type="evidence" value="ECO:0007669"/>
    <property type="project" value="UniProtKB-KW"/>
</dbReference>
<dbReference type="InterPro" id="IPR036663">
    <property type="entry name" value="Fumarylacetoacetase_C_sf"/>
</dbReference>
<dbReference type="InterPro" id="IPR011234">
    <property type="entry name" value="Fumarylacetoacetase-like_C"/>
</dbReference>
<sequence length="324" mass="36198">MGMKFARFKRNEELFLGVVEDNKIYKLQTNPDSFEKFLEIALVEAKASVEEKNLEEVELSDVVLLSPIPTPSQIICQGVNYSIHRQETGMDDQKPPFNMIFSKAPSSVCGPNDAIMRPDNVKLLDYEIELGLVIRKPITQDTVITEDNFLDYIAGLVLTNDISARDVQLTQLQWLKGKSYRTFCPVGPYFYLLEQEDVAKIADLKLELRVNGEIRQEASTDQLLYKPIETLNELAQIMDLQAGDLVLTGTPGGVAMQLSADEMNCMTSLVSKFGEKVEVIQRQHTLGNYLKDGDIIEATIASTDGSIDLGKQQNVVKTLQSISV</sequence>
<evidence type="ECO:0000313" key="5">
    <source>
        <dbReference type="Proteomes" id="UP000247416"/>
    </source>
</evidence>
<protein>
    <submittedName>
        <fullName evidence="4">2-keto-4-pentenoate hydratase/2-oxohepta-3-ene-1,7-dioic acid hydratase in catechol pathway</fullName>
    </submittedName>
</protein>
<dbReference type="GO" id="GO:0003824">
    <property type="term" value="F:catalytic activity"/>
    <property type="evidence" value="ECO:0007669"/>
    <property type="project" value="InterPro"/>
</dbReference>
<dbReference type="PANTHER" id="PTHR42796">
    <property type="entry name" value="FUMARYLACETOACETATE HYDROLASE DOMAIN-CONTAINING PROTEIN 2A-RELATED"/>
    <property type="match status" value="1"/>
</dbReference>
<reference evidence="4 5" key="1">
    <citation type="submission" date="2018-06" db="EMBL/GenBank/DDBJ databases">
        <title>Genomic Encyclopedia of Archaeal and Bacterial Type Strains, Phase II (KMG-II): from individual species to whole genera.</title>
        <authorList>
            <person name="Goeker M."/>
        </authorList>
    </citation>
    <scope>NUCLEOTIDE SEQUENCE [LARGE SCALE GENOMIC DNA]</scope>
    <source>
        <strain evidence="4 5">KACC 16626</strain>
    </source>
</reference>
<dbReference type="PANTHER" id="PTHR42796:SF4">
    <property type="entry name" value="FUMARYLACETOACETATE HYDROLASE DOMAIN-CONTAINING PROTEIN 2A"/>
    <property type="match status" value="1"/>
</dbReference>
<dbReference type="AlphaFoldDB" id="A0A318TV32"/>
<evidence type="ECO:0000313" key="4">
    <source>
        <dbReference type="EMBL" id="PYF05785.1"/>
    </source>
</evidence>
<dbReference type="SUPFAM" id="SSF56529">
    <property type="entry name" value="FAH"/>
    <property type="match status" value="1"/>
</dbReference>
<keyword evidence="2" id="KW-0479">Metal-binding</keyword>
<dbReference type="Gene3D" id="3.90.850.10">
    <property type="entry name" value="Fumarylacetoacetase-like, C-terminal domain"/>
    <property type="match status" value="1"/>
</dbReference>
<dbReference type="Proteomes" id="UP000247416">
    <property type="component" value="Unassembled WGS sequence"/>
</dbReference>
<evidence type="ECO:0000256" key="2">
    <source>
        <dbReference type="ARBA" id="ARBA00022723"/>
    </source>
</evidence>
<proteinExistence type="inferred from homology"/>
<comment type="similarity">
    <text evidence="1">Belongs to the FAH family.</text>
</comment>
<evidence type="ECO:0000256" key="1">
    <source>
        <dbReference type="ARBA" id="ARBA00010211"/>
    </source>
</evidence>
<dbReference type="InterPro" id="IPR051121">
    <property type="entry name" value="FAH"/>
</dbReference>
<keyword evidence="5" id="KW-1185">Reference proteome</keyword>
<accession>A0A318TV32</accession>
<organism evidence="4 5">
    <name type="scientific">Ureibacillus chungkukjangi</name>
    <dbReference type="NCBI Taxonomy" id="1202712"/>
    <lineage>
        <taxon>Bacteria</taxon>
        <taxon>Bacillati</taxon>
        <taxon>Bacillota</taxon>
        <taxon>Bacilli</taxon>
        <taxon>Bacillales</taxon>
        <taxon>Caryophanaceae</taxon>
        <taxon>Ureibacillus</taxon>
    </lineage>
</organism>
<comment type="caution">
    <text evidence="4">The sequence shown here is derived from an EMBL/GenBank/DDBJ whole genome shotgun (WGS) entry which is preliminary data.</text>
</comment>
<dbReference type="GO" id="GO:0044281">
    <property type="term" value="P:small molecule metabolic process"/>
    <property type="evidence" value="ECO:0007669"/>
    <property type="project" value="UniProtKB-ARBA"/>
</dbReference>
<name>A0A318TV32_9BACL</name>
<gene>
    <name evidence="4" type="ORF">BJ095_11555</name>
</gene>
<dbReference type="Pfam" id="PF01557">
    <property type="entry name" value="FAA_hydrolase"/>
    <property type="match status" value="1"/>
</dbReference>